<dbReference type="AlphaFoldDB" id="Q56XC5"/>
<name>Q56XC5_ARATH</name>
<evidence type="ECO:0000313" key="1">
    <source>
        <dbReference type="EMBL" id="BAD93801.1"/>
    </source>
</evidence>
<protein>
    <submittedName>
        <fullName evidence="1">Uncharacterized protein</fullName>
    </submittedName>
</protein>
<sequence length="50" mass="5964">MLYDHGVPMKYQGPRKADLLVRYLKEFVDPDVACIMCYVIDMEHRMVLLF</sequence>
<proteinExistence type="evidence at transcript level"/>
<reference evidence="1" key="1">
    <citation type="submission" date="2005-03" db="EMBL/GenBank/DDBJ databases">
        <title>Large-scale analysis of RIKEN Arabidopsis full-length (RAFL) cDNAs.</title>
        <authorList>
            <person name="Totoki Y."/>
            <person name="Seki M."/>
            <person name="Ishida J."/>
            <person name="Nakajima M."/>
            <person name="Enju A."/>
            <person name="Kamiya A."/>
            <person name="Narusaka M."/>
            <person name="Shin-i T."/>
            <person name="Nakagawa M."/>
            <person name="Sakamoto N."/>
            <person name="Oishi K."/>
            <person name="Kohara Y."/>
            <person name="Kobayashi M."/>
            <person name="Toyoda A."/>
            <person name="Sakaki Y."/>
            <person name="Sakurai T."/>
            <person name="Iida K."/>
            <person name="Akiyama K."/>
            <person name="Satou M."/>
            <person name="Toyoda T."/>
            <person name="Konagaya A."/>
            <person name="Carninci P."/>
            <person name="Kawai J."/>
            <person name="Hayashizaki Y."/>
            <person name="Shinozaki K."/>
        </authorList>
    </citation>
    <scope>NUCLEOTIDE SEQUENCE</scope>
</reference>
<dbReference type="EMBL" id="AK221750">
    <property type="protein sequence ID" value="BAD93801.1"/>
    <property type="molecule type" value="mRNA"/>
</dbReference>
<accession>Q56XC5</accession>
<organism evidence="1">
    <name type="scientific">Arabidopsis thaliana</name>
    <name type="common">Mouse-ear cress</name>
    <dbReference type="NCBI Taxonomy" id="3702"/>
    <lineage>
        <taxon>Eukaryota</taxon>
        <taxon>Viridiplantae</taxon>
        <taxon>Streptophyta</taxon>
        <taxon>Embryophyta</taxon>
        <taxon>Tracheophyta</taxon>
        <taxon>Spermatophyta</taxon>
        <taxon>Magnoliopsida</taxon>
        <taxon>eudicotyledons</taxon>
        <taxon>Gunneridae</taxon>
        <taxon>Pentapetalae</taxon>
        <taxon>rosids</taxon>
        <taxon>malvids</taxon>
        <taxon>Brassicales</taxon>
        <taxon>Brassicaceae</taxon>
        <taxon>Camelineae</taxon>
        <taxon>Arabidopsis</taxon>
    </lineage>
</organism>